<evidence type="ECO:0000259" key="15">
    <source>
        <dbReference type="Pfam" id="PF00155"/>
    </source>
</evidence>
<comment type="similarity">
    <text evidence="3 13">Belongs to the class-I pyridoxal-phosphate-dependent aminotransferase family.</text>
</comment>
<evidence type="ECO:0000256" key="13">
    <source>
        <dbReference type="PIRNR" id="PIRNR000517"/>
    </source>
</evidence>
<evidence type="ECO:0000313" key="16">
    <source>
        <dbReference type="EMBL" id="KAK9296805.1"/>
    </source>
</evidence>
<dbReference type="InterPro" id="IPR015422">
    <property type="entry name" value="PyrdxlP-dep_Trfase_small"/>
</dbReference>
<comment type="function">
    <text evidence="13">Transaminase involved in tyrosine breakdown. Converts tyrosine to p-hydroxyphenylpyruvate.</text>
</comment>
<keyword evidence="11" id="KW-0585">Phenylalanine catabolism</keyword>
<keyword evidence="10 13" id="KW-0663">Pyridoxal phosphate</keyword>
<dbReference type="InterPro" id="IPR004839">
    <property type="entry name" value="Aminotransferase_I/II_large"/>
</dbReference>
<dbReference type="PROSITE" id="PS00105">
    <property type="entry name" value="AA_TRANSFER_CLASS_1"/>
    <property type="match status" value="1"/>
</dbReference>
<dbReference type="InterPro" id="IPR005957">
    <property type="entry name" value="Tyrosine_aminoTrfase"/>
</dbReference>
<dbReference type="FunFam" id="3.40.640.10:FF:000048">
    <property type="entry name" value="tyrosine aminotransferase"/>
    <property type="match status" value="1"/>
</dbReference>
<keyword evidence="8" id="KW-0808">Transferase</keyword>
<dbReference type="InterPro" id="IPR015424">
    <property type="entry name" value="PyrdxlP-dep_Trfase"/>
</dbReference>
<dbReference type="InterPro" id="IPR015421">
    <property type="entry name" value="PyrdxlP-dep_Trfase_major"/>
</dbReference>
<dbReference type="PANTHER" id="PTHR45744">
    <property type="entry name" value="TYROSINE AMINOTRANSFERASE"/>
    <property type="match status" value="1"/>
</dbReference>
<name>A0AAW0ZGG7_9HYME</name>
<dbReference type="NCBIfam" id="TIGR01265">
    <property type="entry name" value="tyr_nico_aTase"/>
    <property type="match status" value="1"/>
</dbReference>
<dbReference type="PANTHER" id="PTHR45744:SF2">
    <property type="entry name" value="TYROSINE AMINOTRANSFERASE"/>
    <property type="match status" value="1"/>
</dbReference>
<keyword evidence="17" id="KW-1185">Reference proteome</keyword>
<dbReference type="GO" id="GO:0030170">
    <property type="term" value="F:pyridoxal phosphate binding"/>
    <property type="evidence" value="ECO:0007669"/>
    <property type="project" value="InterPro"/>
</dbReference>
<comment type="catalytic activity">
    <reaction evidence="12 13">
        <text>L-tyrosine + 2-oxoglutarate = 3-(4-hydroxyphenyl)pyruvate + L-glutamate</text>
        <dbReference type="Rhea" id="RHEA:15093"/>
        <dbReference type="ChEBI" id="CHEBI:16810"/>
        <dbReference type="ChEBI" id="CHEBI:29985"/>
        <dbReference type="ChEBI" id="CHEBI:36242"/>
        <dbReference type="ChEBI" id="CHEBI:58315"/>
        <dbReference type="EC" id="2.6.1.5"/>
    </reaction>
</comment>
<dbReference type="Gene3D" id="3.90.1150.10">
    <property type="entry name" value="Aspartate Aminotransferase, domain 1"/>
    <property type="match status" value="1"/>
</dbReference>
<keyword evidence="7" id="KW-0032">Aminotransferase</keyword>
<comment type="pathway">
    <text evidence="2 13">Amino-acid degradation; L-phenylalanine degradation; acetoacetate and fumarate from L-phenylalanine: step 2/6.</text>
</comment>
<sequence length="430" mass="48306">MSVPVHRGQWNVQASDIARNTHNPIRSIVESLVVEPNPTKSVISLSIGDPTTFGNLRPPKEVIDAVQQSLVSQLYNGYAPSTGHQRAREAVAEYSSSELANVDAKDVILCSGCSCALDLCITALARRGQNILIPRPGFSIYRTLAEGLGINVKSYELRPELGWEIDLDDLESQIDESTAAIIINNPSNPCGSVFSRDHTLDILDVAARYYIPIIADEIYEHMVFPGRTFHSLASLSRDVPILSCSGLTKRFLVPGWRMGWIIIHDRQNVLEKEIRKALHCLSQRIIGSNTLIQGALPAILKNTPQQFYDDVMKTLHDHSRAAYNCVMKIPGLKPIVPDGAMYMMVYIDLPCFPEFNSDLEFVQRLLMEESVFCLPGQCFDYPSYMRLVITVPVDMLEEACQRIQEFCERHHYKTAENTHRNNLATVDIPY</sequence>
<keyword evidence="9" id="KW-0828">Tyrosine catabolism</keyword>
<comment type="cofactor">
    <cofactor evidence="1 13 14">
        <name>pyridoxal 5'-phosphate</name>
        <dbReference type="ChEBI" id="CHEBI:597326"/>
    </cofactor>
</comment>
<dbReference type="NCBIfam" id="TIGR01264">
    <property type="entry name" value="tyr_amTase_E"/>
    <property type="match status" value="1"/>
</dbReference>
<dbReference type="Gene3D" id="3.40.640.10">
    <property type="entry name" value="Type I PLP-dependent aspartate aminotransferase-like (Major domain)"/>
    <property type="match status" value="1"/>
</dbReference>
<evidence type="ECO:0000256" key="10">
    <source>
        <dbReference type="ARBA" id="ARBA00022898"/>
    </source>
</evidence>
<comment type="subunit">
    <text evidence="4 13">Homodimer.</text>
</comment>
<evidence type="ECO:0000256" key="11">
    <source>
        <dbReference type="ARBA" id="ARBA00023232"/>
    </source>
</evidence>
<dbReference type="CDD" id="cd00609">
    <property type="entry name" value="AAT_like"/>
    <property type="match status" value="1"/>
</dbReference>
<reference evidence="16 17" key="1">
    <citation type="submission" date="2024-05" db="EMBL/GenBank/DDBJ databases">
        <title>The nuclear and mitochondrial genome assemblies of Tetragonisca angustula (Apidae: Meliponini), a tiny yet remarkable pollinator in the Neotropics.</title>
        <authorList>
            <person name="Ferrari R."/>
            <person name="Ricardo P.C."/>
            <person name="Dias F.C."/>
            <person name="Araujo N.S."/>
            <person name="Soares D.O."/>
            <person name="Zhou Q.-S."/>
            <person name="Zhu C.-D."/>
            <person name="Coutinho L."/>
            <person name="Airas M.C."/>
            <person name="Batista T.M."/>
        </authorList>
    </citation>
    <scope>NUCLEOTIDE SEQUENCE [LARGE SCALE GENOMIC DNA]</scope>
    <source>
        <strain evidence="16">ASF017062</strain>
        <tissue evidence="16">Abdomen</tissue>
    </source>
</reference>
<dbReference type="GO" id="GO:0006559">
    <property type="term" value="P:L-phenylalanine catabolic process"/>
    <property type="evidence" value="ECO:0007669"/>
    <property type="project" value="UniProtKB-UniRule"/>
</dbReference>
<evidence type="ECO:0000256" key="7">
    <source>
        <dbReference type="ARBA" id="ARBA00022576"/>
    </source>
</evidence>
<organism evidence="16 17">
    <name type="scientific">Tetragonisca angustula</name>
    <dbReference type="NCBI Taxonomy" id="166442"/>
    <lineage>
        <taxon>Eukaryota</taxon>
        <taxon>Metazoa</taxon>
        <taxon>Ecdysozoa</taxon>
        <taxon>Arthropoda</taxon>
        <taxon>Hexapoda</taxon>
        <taxon>Insecta</taxon>
        <taxon>Pterygota</taxon>
        <taxon>Neoptera</taxon>
        <taxon>Endopterygota</taxon>
        <taxon>Hymenoptera</taxon>
        <taxon>Apocrita</taxon>
        <taxon>Aculeata</taxon>
        <taxon>Apoidea</taxon>
        <taxon>Anthophila</taxon>
        <taxon>Apidae</taxon>
        <taxon>Tetragonisca</taxon>
    </lineage>
</organism>
<dbReference type="InterPro" id="IPR005958">
    <property type="entry name" value="TyrNic_aminoTrfase"/>
</dbReference>
<evidence type="ECO:0000256" key="14">
    <source>
        <dbReference type="PIRSR" id="PIRSR000517-1"/>
    </source>
</evidence>
<dbReference type="InterPro" id="IPR004838">
    <property type="entry name" value="NHTrfase_class1_PyrdxlP-BS"/>
</dbReference>
<dbReference type="GO" id="GO:0004838">
    <property type="term" value="F:L-tyrosine-2-oxoglutarate transaminase activity"/>
    <property type="evidence" value="ECO:0007669"/>
    <property type="project" value="UniProtKB-UniRule"/>
</dbReference>
<evidence type="ECO:0000256" key="4">
    <source>
        <dbReference type="ARBA" id="ARBA00011738"/>
    </source>
</evidence>
<dbReference type="SUPFAM" id="SSF53383">
    <property type="entry name" value="PLP-dependent transferases"/>
    <property type="match status" value="1"/>
</dbReference>
<evidence type="ECO:0000256" key="3">
    <source>
        <dbReference type="ARBA" id="ARBA00007441"/>
    </source>
</evidence>
<evidence type="ECO:0000256" key="5">
    <source>
        <dbReference type="ARBA" id="ARBA00012749"/>
    </source>
</evidence>
<gene>
    <name evidence="16" type="ORF">QLX08_009285</name>
</gene>
<dbReference type="PIRSF" id="PIRSF000517">
    <property type="entry name" value="Tyr_transaminase"/>
    <property type="match status" value="1"/>
</dbReference>
<comment type="caution">
    <text evidence="16">The sequence shown here is derived from an EMBL/GenBank/DDBJ whole genome shotgun (WGS) entry which is preliminary data.</text>
</comment>
<dbReference type="GO" id="GO:0006572">
    <property type="term" value="P:L-tyrosine catabolic process"/>
    <property type="evidence" value="ECO:0007669"/>
    <property type="project" value="UniProtKB-KW"/>
</dbReference>
<accession>A0AAW0ZGG7</accession>
<evidence type="ECO:0000256" key="1">
    <source>
        <dbReference type="ARBA" id="ARBA00001933"/>
    </source>
</evidence>
<evidence type="ECO:0000256" key="12">
    <source>
        <dbReference type="ARBA" id="ARBA00047798"/>
    </source>
</evidence>
<evidence type="ECO:0000256" key="9">
    <source>
        <dbReference type="ARBA" id="ARBA00022878"/>
    </source>
</evidence>
<evidence type="ECO:0000256" key="2">
    <source>
        <dbReference type="ARBA" id="ARBA00005203"/>
    </source>
</evidence>
<feature type="domain" description="Aminotransferase class I/classII large" evidence="15">
    <location>
        <begin position="41"/>
        <end position="403"/>
    </location>
</feature>
<proteinExistence type="inferred from homology"/>
<dbReference type="AlphaFoldDB" id="A0AAW0ZGG7"/>
<dbReference type="EC" id="2.6.1.5" evidence="5 13"/>
<dbReference type="EMBL" id="JAWNGG020000203">
    <property type="protein sequence ID" value="KAK9296805.1"/>
    <property type="molecule type" value="Genomic_DNA"/>
</dbReference>
<evidence type="ECO:0000313" key="17">
    <source>
        <dbReference type="Proteomes" id="UP001432146"/>
    </source>
</evidence>
<dbReference type="Proteomes" id="UP001432146">
    <property type="component" value="Unassembled WGS sequence"/>
</dbReference>
<evidence type="ECO:0000256" key="8">
    <source>
        <dbReference type="ARBA" id="ARBA00022679"/>
    </source>
</evidence>
<dbReference type="Pfam" id="PF00155">
    <property type="entry name" value="Aminotran_1_2"/>
    <property type="match status" value="1"/>
</dbReference>
<evidence type="ECO:0000256" key="6">
    <source>
        <dbReference type="ARBA" id="ARBA00015959"/>
    </source>
</evidence>
<feature type="modified residue" description="N6-(pyridoxal phosphate)lysine" evidence="14">
    <location>
        <position position="249"/>
    </location>
</feature>
<protein>
    <recommendedName>
        <fullName evidence="6 13">Tyrosine aminotransferase</fullName>
        <shortName evidence="13">TAT</shortName>
        <ecNumber evidence="5 13">2.6.1.5</ecNumber>
    </recommendedName>
</protein>